<evidence type="ECO:0000256" key="1">
    <source>
        <dbReference type="ARBA" id="ARBA00000085"/>
    </source>
</evidence>
<evidence type="ECO:0000256" key="2">
    <source>
        <dbReference type="ARBA" id="ARBA00004370"/>
    </source>
</evidence>
<dbReference type="SMART" id="SM00387">
    <property type="entry name" value="HATPase_c"/>
    <property type="match status" value="1"/>
</dbReference>
<evidence type="ECO:0000256" key="3">
    <source>
        <dbReference type="ARBA" id="ARBA00012438"/>
    </source>
</evidence>
<dbReference type="PRINTS" id="PR00344">
    <property type="entry name" value="BCTRLSENSOR"/>
</dbReference>
<comment type="catalytic activity">
    <reaction evidence="1">
        <text>ATP + protein L-histidine = ADP + protein N-phospho-L-histidine.</text>
        <dbReference type="EC" id="2.7.13.3"/>
    </reaction>
</comment>
<dbReference type="Pfam" id="PF02518">
    <property type="entry name" value="HATPase_c"/>
    <property type="match status" value="1"/>
</dbReference>
<dbReference type="InterPro" id="IPR005467">
    <property type="entry name" value="His_kinase_dom"/>
</dbReference>
<feature type="transmembrane region" description="Helical" evidence="8">
    <location>
        <begin position="155"/>
        <end position="176"/>
    </location>
</feature>
<dbReference type="GO" id="GO:0000155">
    <property type="term" value="F:phosphorelay sensor kinase activity"/>
    <property type="evidence" value="ECO:0007669"/>
    <property type="project" value="InterPro"/>
</dbReference>
<dbReference type="Proteomes" id="UP000813420">
    <property type="component" value="Unassembled WGS sequence"/>
</dbReference>
<dbReference type="SUPFAM" id="SSF47384">
    <property type="entry name" value="Homodimeric domain of signal transducing histidine kinase"/>
    <property type="match status" value="1"/>
</dbReference>
<feature type="transmembrane region" description="Helical" evidence="8">
    <location>
        <begin position="12"/>
        <end position="35"/>
    </location>
</feature>
<dbReference type="Gene3D" id="1.10.287.130">
    <property type="match status" value="1"/>
</dbReference>
<proteinExistence type="predicted"/>
<dbReference type="PANTHER" id="PTHR45453">
    <property type="entry name" value="PHOSPHATE REGULON SENSOR PROTEIN PHOR"/>
    <property type="match status" value="1"/>
</dbReference>
<dbReference type="InterPro" id="IPR036890">
    <property type="entry name" value="HATPase_C_sf"/>
</dbReference>
<dbReference type="Gene3D" id="3.30.565.10">
    <property type="entry name" value="Histidine kinase-like ATPase, C-terminal domain"/>
    <property type="match status" value="1"/>
</dbReference>
<keyword evidence="4" id="KW-0597">Phosphoprotein</keyword>
<feature type="domain" description="Histidine kinase" evidence="9">
    <location>
        <begin position="243"/>
        <end position="462"/>
    </location>
</feature>
<comment type="caution">
    <text evidence="10">The sequence shown here is derived from an EMBL/GenBank/DDBJ whole genome shotgun (WGS) entry which is preliminary data.</text>
</comment>
<dbReference type="Pfam" id="PF00512">
    <property type="entry name" value="HisKA"/>
    <property type="match status" value="1"/>
</dbReference>
<dbReference type="RefSeq" id="WP_277272490.1">
    <property type="nucleotide sequence ID" value="NZ_DYXE01000089.1"/>
</dbReference>
<keyword evidence="5" id="KW-0808">Transferase</keyword>
<dbReference type="GO" id="GO:0016036">
    <property type="term" value="P:cellular response to phosphate starvation"/>
    <property type="evidence" value="ECO:0007669"/>
    <property type="project" value="TreeGrafter"/>
</dbReference>
<dbReference type="CDD" id="cd00082">
    <property type="entry name" value="HisKA"/>
    <property type="match status" value="1"/>
</dbReference>
<sequence length="470" mass="52043">MKNALKLLRRMVLGLLGVMVLLPVVNILILMFTLWDVHGNGGPYSLAQETADALTKDGGGYHLRTDVQERLKEEGDWAVLLDPSGTVVWQTENLPAEVPKTYSLTAVAQLTRGYIADYPTFPAEDENGLLVLGCAKDSYWKHLYPAWDYQLISKAVPYAGIAILINVGVIILIYVLTDMKILRSVGPIMDGIQNLSMGKEVCLQKKGLLADIAGSVNRTSEILREKECGLKKKETARANWIAGVSHDIRTPLSMVLGYAGQLTDSENLSEEEHRKAEVICRQGQRIKNLINDLNLASKLEYDMQPLHMERVNAVALIRQIVVDYMNTEPEDAYPICWMTQEDVGVCMIQADPGLLKRAVGNLIQNSVNHNPSGCTIYVTVEHMEDVCQIRVEDDGVGISKEELKRLNETPHYMLCDENVTGQRHGLGLLIVRQIVDAHGGEVEVGQSGYGGFLAKIRIKIQKEEAGNAPS</sequence>
<dbReference type="EMBL" id="DYXE01000089">
    <property type="protein sequence ID" value="HJH50816.1"/>
    <property type="molecule type" value="Genomic_DNA"/>
</dbReference>
<dbReference type="EC" id="2.7.13.3" evidence="3"/>
<dbReference type="SMART" id="SM00388">
    <property type="entry name" value="HisKA"/>
    <property type="match status" value="1"/>
</dbReference>
<comment type="subcellular location">
    <subcellularLocation>
        <location evidence="2">Membrane</location>
    </subcellularLocation>
</comment>
<dbReference type="GO" id="GO:0004721">
    <property type="term" value="F:phosphoprotein phosphatase activity"/>
    <property type="evidence" value="ECO:0007669"/>
    <property type="project" value="TreeGrafter"/>
</dbReference>
<evidence type="ECO:0000256" key="6">
    <source>
        <dbReference type="ARBA" id="ARBA00022777"/>
    </source>
</evidence>
<dbReference type="CDD" id="cd00075">
    <property type="entry name" value="HATPase"/>
    <property type="match status" value="1"/>
</dbReference>
<evidence type="ECO:0000313" key="11">
    <source>
        <dbReference type="Proteomes" id="UP000813420"/>
    </source>
</evidence>
<name>A0A9D2W009_9FIRM</name>
<evidence type="ECO:0000313" key="10">
    <source>
        <dbReference type="EMBL" id="HJH50816.1"/>
    </source>
</evidence>
<dbReference type="AlphaFoldDB" id="A0A9D2W009"/>
<gene>
    <name evidence="10" type="ORF">K8V39_11195</name>
</gene>
<organism evidence="10 11">
    <name type="scientific">Merdimonas faecis</name>
    <dbReference type="NCBI Taxonomy" id="1653435"/>
    <lineage>
        <taxon>Bacteria</taxon>
        <taxon>Bacillati</taxon>
        <taxon>Bacillota</taxon>
        <taxon>Clostridia</taxon>
        <taxon>Lachnospirales</taxon>
        <taxon>Lachnospiraceae</taxon>
        <taxon>Merdimonas</taxon>
    </lineage>
</organism>
<keyword evidence="6 10" id="KW-0418">Kinase</keyword>
<evidence type="ECO:0000256" key="8">
    <source>
        <dbReference type="SAM" id="Phobius"/>
    </source>
</evidence>
<evidence type="ECO:0000256" key="7">
    <source>
        <dbReference type="ARBA" id="ARBA00023012"/>
    </source>
</evidence>
<dbReference type="InterPro" id="IPR003594">
    <property type="entry name" value="HATPase_dom"/>
</dbReference>
<evidence type="ECO:0000256" key="5">
    <source>
        <dbReference type="ARBA" id="ARBA00022679"/>
    </source>
</evidence>
<reference evidence="10" key="2">
    <citation type="submission" date="2021-09" db="EMBL/GenBank/DDBJ databases">
        <authorList>
            <person name="Gilroy R."/>
        </authorList>
    </citation>
    <scope>NUCLEOTIDE SEQUENCE</scope>
    <source>
        <strain evidence="10">USAMLcec4-12693</strain>
    </source>
</reference>
<protein>
    <recommendedName>
        <fullName evidence="3">histidine kinase</fullName>
        <ecNumber evidence="3">2.7.13.3</ecNumber>
    </recommendedName>
</protein>
<dbReference type="InterPro" id="IPR003661">
    <property type="entry name" value="HisK_dim/P_dom"/>
</dbReference>
<evidence type="ECO:0000256" key="4">
    <source>
        <dbReference type="ARBA" id="ARBA00022553"/>
    </source>
</evidence>
<accession>A0A9D2W009</accession>
<dbReference type="PANTHER" id="PTHR45453:SF1">
    <property type="entry name" value="PHOSPHATE REGULON SENSOR PROTEIN PHOR"/>
    <property type="match status" value="1"/>
</dbReference>
<dbReference type="InterPro" id="IPR004358">
    <property type="entry name" value="Sig_transdc_His_kin-like_C"/>
</dbReference>
<dbReference type="InterPro" id="IPR036097">
    <property type="entry name" value="HisK_dim/P_sf"/>
</dbReference>
<keyword evidence="7" id="KW-0902">Two-component regulatory system</keyword>
<dbReference type="SUPFAM" id="SSF55874">
    <property type="entry name" value="ATPase domain of HSP90 chaperone/DNA topoisomerase II/histidine kinase"/>
    <property type="match status" value="1"/>
</dbReference>
<keyword evidence="8" id="KW-1133">Transmembrane helix</keyword>
<keyword evidence="8" id="KW-0472">Membrane</keyword>
<keyword evidence="8" id="KW-0812">Transmembrane</keyword>
<evidence type="ECO:0000259" key="9">
    <source>
        <dbReference type="PROSITE" id="PS50109"/>
    </source>
</evidence>
<dbReference type="GO" id="GO:0005886">
    <property type="term" value="C:plasma membrane"/>
    <property type="evidence" value="ECO:0007669"/>
    <property type="project" value="TreeGrafter"/>
</dbReference>
<reference evidence="10" key="1">
    <citation type="journal article" date="2021" name="PeerJ">
        <title>Extensive microbial diversity within the chicken gut microbiome revealed by metagenomics and culture.</title>
        <authorList>
            <person name="Gilroy R."/>
            <person name="Ravi A."/>
            <person name="Getino M."/>
            <person name="Pursley I."/>
            <person name="Horton D.L."/>
            <person name="Alikhan N.F."/>
            <person name="Baker D."/>
            <person name="Gharbi K."/>
            <person name="Hall N."/>
            <person name="Watson M."/>
            <person name="Adriaenssens E.M."/>
            <person name="Foster-Nyarko E."/>
            <person name="Jarju S."/>
            <person name="Secka A."/>
            <person name="Antonio M."/>
            <person name="Oren A."/>
            <person name="Chaudhuri R.R."/>
            <person name="La Ragione R."/>
            <person name="Hildebrand F."/>
            <person name="Pallen M.J."/>
        </authorList>
    </citation>
    <scope>NUCLEOTIDE SEQUENCE</scope>
    <source>
        <strain evidence="10">USAMLcec4-12693</strain>
    </source>
</reference>
<dbReference type="PROSITE" id="PS50109">
    <property type="entry name" value="HIS_KIN"/>
    <property type="match status" value="1"/>
</dbReference>
<dbReference type="InterPro" id="IPR050351">
    <property type="entry name" value="BphY/WalK/GraS-like"/>
</dbReference>